<evidence type="ECO:0000313" key="3">
    <source>
        <dbReference type="EnsemblMetazoa" id="RPRC001425-PA"/>
    </source>
</evidence>
<dbReference type="InterPro" id="IPR039788">
    <property type="entry name" value="NOL4/NOL4L"/>
</dbReference>
<accession>T1HBL3</accession>
<proteinExistence type="predicted"/>
<feature type="region of interest" description="Disordered" evidence="1">
    <location>
        <begin position="257"/>
        <end position="286"/>
    </location>
</feature>
<dbReference type="InterPro" id="IPR056549">
    <property type="entry name" value="HTH_NOL4"/>
</dbReference>
<name>T1HBL3_RHOPR</name>
<feature type="domain" description="Nucleolar protein 4 helical" evidence="2">
    <location>
        <begin position="107"/>
        <end position="207"/>
    </location>
</feature>
<dbReference type="PANTHER" id="PTHR12449">
    <property type="entry name" value="DEATH DOMAIN-CONTAINING PROTEIN"/>
    <property type="match status" value="1"/>
</dbReference>
<feature type="region of interest" description="Disordered" evidence="1">
    <location>
        <begin position="170"/>
        <end position="189"/>
    </location>
</feature>
<dbReference type="InParanoid" id="T1HBL3"/>
<dbReference type="Proteomes" id="UP000015103">
    <property type="component" value="Unassembled WGS sequence"/>
</dbReference>
<dbReference type="STRING" id="13249.T1HBL3"/>
<evidence type="ECO:0000313" key="4">
    <source>
        <dbReference type="Proteomes" id="UP000015103"/>
    </source>
</evidence>
<keyword evidence="4" id="KW-1185">Reference proteome</keyword>
<dbReference type="eggNOG" id="ENOG502QR3R">
    <property type="taxonomic scope" value="Eukaryota"/>
</dbReference>
<protein>
    <recommendedName>
        <fullName evidence="2">Nucleolar protein 4 helical domain-containing protein</fullName>
    </recommendedName>
</protein>
<feature type="compositionally biased region" description="Acidic residues" evidence="1">
    <location>
        <begin position="87"/>
        <end position="97"/>
    </location>
</feature>
<feature type="compositionally biased region" description="Polar residues" evidence="1">
    <location>
        <begin position="275"/>
        <end position="286"/>
    </location>
</feature>
<feature type="compositionally biased region" description="Basic and acidic residues" evidence="1">
    <location>
        <begin position="69"/>
        <end position="80"/>
    </location>
</feature>
<dbReference type="HOGENOM" id="CLU_827206_0_0_1"/>
<evidence type="ECO:0000259" key="2">
    <source>
        <dbReference type="Pfam" id="PF23079"/>
    </source>
</evidence>
<dbReference type="AlphaFoldDB" id="T1HBL3"/>
<dbReference type="Pfam" id="PF23079">
    <property type="entry name" value="HTH_NOL4_2nd"/>
    <property type="match status" value="1"/>
</dbReference>
<dbReference type="EnsemblMetazoa" id="RPRC001425-RA">
    <property type="protein sequence ID" value="RPRC001425-PA"/>
    <property type="gene ID" value="RPRC001425"/>
</dbReference>
<dbReference type="VEuPathDB" id="VectorBase:RPRC001425"/>
<reference evidence="3" key="1">
    <citation type="submission" date="2015-05" db="UniProtKB">
        <authorList>
            <consortium name="EnsemblMetazoa"/>
        </authorList>
    </citation>
    <scope>IDENTIFICATION</scope>
</reference>
<dbReference type="EMBL" id="ACPB03005121">
    <property type="status" value="NOT_ANNOTATED_CDS"/>
    <property type="molecule type" value="Genomic_DNA"/>
</dbReference>
<feature type="region of interest" description="Disordered" evidence="1">
    <location>
        <begin position="28"/>
        <end position="105"/>
    </location>
</feature>
<evidence type="ECO:0000256" key="1">
    <source>
        <dbReference type="SAM" id="MobiDB-lite"/>
    </source>
</evidence>
<organism evidence="3 4">
    <name type="scientific">Rhodnius prolixus</name>
    <name type="common">Triatomid bug</name>
    <dbReference type="NCBI Taxonomy" id="13249"/>
    <lineage>
        <taxon>Eukaryota</taxon>
        <taxon>Metazoa</taxon>
        <taxon>Ecdysozoa</taxon>
        <taxon>Arthropoda</taxon>
        <taxon>Hexapoda</taxon>
        <taxon>Insecta</taxon>
        <taxon>Pterygota</taxon>
        <taxon>Neoptera</taxon>
        <taxon>Paraneoptera</taxon>
        <taxon>Hemiptera</taxon>
        <taxon>Heteroptera</taxon>
        <taxon>Panheteroptera</taxon>
        <taxon>Cimicomorpha</taxon>
        <taxon>Reduviidae</taxon>
        <taxon>Triatominae</taxon>
        <taxon>Rhodnius</taxon>
    </lineage>
</organism>
<dbReference type="PANTHER" id="PTHR12449:SF22">
    <property type="entry name" value="NUCLEOLAR PROTEIN 4"/>
    <property type="match status" value="1"/>
</dbReference>
<sequence>MTPTLRPSPCLISVGYYYRRVRLEEEMRISPEPEAEDEFNGRNGDPKDEAEDIWNYNMAKKPSTPQPRDLSESGSVHDETSSSGNKEDDDDDDDNDDDLKAPHHDSERLKAFNMFVRLFVDENLDRSVPISKQPKEKIQAIIDSCTRQFPEYGERARKRIRTYLKSCRRNKRGRDAGGTWPEQGRPTPAHLTSVQAEQILAAACENESHNAKRMRLGLEPVSQPMPLISGAEARPSLVDHFSPANLSAEPKLVSHLNNNKPDSPNYAKPSECRTKTVNSTMSTMSSGSHNAMYRTNLSMFNPSQSPQTFGSPIFPVFPTTNILPNGESYMCFFCFI</sequence>